<dbReference type="EMBL" id="MN739799">
    <property type="protein sequence ID" value="QHT26609.1"/>
    <property type="molecule type" value="Genomic_DNA"/>
</dbReference>
<proteinExistence type="predicted"/>
<dbReference type="InterPro" id="IPR015421">
    <property type="entry name" value="PyrdxlP-dep_Trfase_major"/>
</dbReference>
<dbReference type="Gene3D" id="3.40.640.10">
    <property type="entry name" value="Type I PLP-dependent aspartate aminotransferase-like (Major domain)"/>
    <property type="match status" value="1"/>
</dbReference>
<dbReference type="Pfam" id="PF00155">
    <property type="entry name" value="Aminotran_1_2"/>
    <property type="match status" value="1"/>
</dbReference>
<reference evidence="2" key="1">
    <citation type="journal article" date="2020" name="Nature">
        <title>Giant virus diversity and host interactions through global metagenomics.</title>
        <authorList>
            <person name="Schulz F."/>
            <person name="Roux S."/>
            <person name="Paez-Espino D."/>
            <person name="Jungbluth S."/>
            <person name="Walsh D.A."/>
            <person name="Denef V.J."/>
            <person name="McMahon K.D."/>
            <person name="Konstantinidis K.T."/>
            <person name="Eloe-Fadrosh E.A."/>
            <person name="Kyrpides N.C."/>
            <person name="Woyke T."/>
        </authorList>
    </citation>
    <scope>NUCLEOTIDE SEQUENCE</scope>
    <source>
        <strain evidence="2">GVMAG-M-3300023179-2</strain>
    </source>
</reference>
<feature type="domain" description="Aminotransferase class I/classII large" evidence="1">
    <location>
        <begin position="21"/>
        <end position="277"/>
    </location>
</feature>
<evidence type="ECO:0000313" key="2">
    <source>
        <dbReference type="EMBL" id="QHT26609.1"/>
    </source>
</evidence>
<organism evidence="2">
    <name type="scientific">viral metagenome</name>
    <dbReference type="NCBI Taxonomy" id="1070528"/>
    <lineage>
        <taxon>unclassified sequences</taxon>
        <taxon>metagenomes</taxon>
        <taxon>organismal metagenomes</taxon>
    </lineage>
</organism>
<dbReference type="PANTHER" id="PTHR43799:SF1">
    <property type="entry name" value="ASPARTATE AMINOTRANSFERASE"/>
    <property type="match status" value="1"/>
</dbReference>
<dbReference type="InterPro" id="IPR015422">
    <property type="entry name" value="PyrdxlP-dep_Trfase_small"/>
</dbReference>
<name>A0A6C0EEC5_9ZZZZ</name>
<dbReference type="GO" id="GO:0030170">
    <property type="term" value="F:pyridoxal phosphate binding"/>
    <property type="evidence" value="ECO:0007669"/>
    <property type="project" value="InterPro"/>
</dbReference>
<dbReference type="AlphaFoldDB" id="A0A6C0EEC5"/>
<dbReference type="Gene3D" id="3.90.1150.10">
    <property type="entry name" value="Aspartate Aminotransferase, domain 1"/>
    <property type="match status" value="1"/>
</dbReference>
<dbReference type="PANTHER" id="PTHR43799">
    <property type="entry name" value="AMINOTRANSFERASE, PUTATIVE-RELATED"/>
    <property type="match status" value="1"/>
</dbReference>
<dbReference type="SUPFAM" id="SSF53383">
    <property type="entry name" value="PLP-dependent transferases"/>
    <property type="match status" value="1"/>
</dbReference>
<evidence type="ECO:0000259" key="1">
    <source>
        <dbReference type="Pfam" id="PF00155"/>
    </source>
</evidence>
<sequence>MSNHGGSDIHNLEYLIEDFSTTTNFMKASIKGINNIINNINDINYYPNHTFEPFKSDLVNFLYKDLNKKNNNLLFGNGASELIELIIRINCNNNNYLNYYVPDIQYCEYEINCINNNLKKTEIENADIICIVNPCNPSGIYYNLNELVDIINKCKKNSIIIIDESMQLWYGSDFRNNSLLSLFDYINKKSIDDNINIYLLHSWTKFFSCTGLRIGSVLCPSDNSYNLIKNNLIPWNCNILALKYLQAAIKDDEYINNTWNNTNKIKNKQINILKNKFNNWVFEGVDFIPWIWIKLPTNDIAERLYNISKKSGMPIRWGKSGYNKNNYIRIGIRDTNKFNLLVNLWENELKK</sequence>
<dbReference type="InterPro" id="IPR015424">
    <property type="entry name" value="PyrdxlP-dep_Trfase"/>
</dbReference>
<dbReference type="InterPro" id="IPR004839">
    <property type="entry name" value="Aminotransferase_I/II_large"/>
</dbReference>
<accession>A0A6C0EEC5</accession>
<protein>
    <recommendedName>
        <fullName evidence="1">Aminotransferase class I/classII large domain-containing protein</fullName>
    </recommendedName>
</protein>